<dbReference type="EMBL" id="HBUE01244453">
    <property type="protein sequence ID" value="CAG6551306.1"/>
    <property type="molecule type" value="Transcribed_RNA"/>
</dbReference>
<dbReference type="EMBL" id="HBUE01351556">
    <property type="protein sequence ID" value="CAG6603601.1"/>
    <property type="molecule type" value="Transcribed_RNA"/>
</dbReference>
<dbReference type="EMBL" id="HBUE01351550">
    <property type="protein sequence ID" value="CAG6603597.1"/>
    <property type="molecule type" value="Transcribed_RNA"/>
</dbReference>
<accession>A0A8D8L6E9</accession>
<dbReference type="EMBL" id="HBUE01351554">
    <property type="protein sequence ID" value="CAG6603600.1"/>
    <property type="molecule type" value="Transcribed_RNA"/>
</dbReference>
<organism evidence="1">
    <name type="scientific">Culex pipiens</name>
    <name type="common">House mosquito</name>
    <dbReference type="NCBI Taxonomy" id="7175"/>
    <lineage>
        <taxon>Eukaryota</taxon>
        <taxon>Metazoa</taxon>
        <taxon>Ecdysozoa</taxon>
        <taxon>Arthropoda</taxon>
        <taxon>Hexapoda</taxon>
        <taxon>Insecta</taxon>
        <taxon>Pterygota</taxon>
        <taxon>Neoptera</taxon>
        <taxon>Endopterygota</taxon>
        <taxon>Diptera</taxon>
        <taxon>Nematocera</taxon>
        <taxon>Culicoidea</taxon>
        <taxon>Culicidae</taxon>
        <taxon>Culicinae</taxon>
        <taxon>Culicini</taxon>
        <taxon>Culex</taxon>
        <taxon>Culex</taxon>
    </lineage>
</organism>
<reference evidence="1" key="1">
    <citation type="submission" date="2021-05" db="EMBL/GenBank/DDBJ databases">
        <authorList>
            <person name="Alioto T."/>
            <person name="Alioto T."/>
            <person name="Gomez Garrido J."/>
        </authorList>
    </citation>
    <scope>NUCLEOTIDE SEQUENCE</scope>
</reference>
<dbReference type="EMBL" id="HBUE01351553">
    <property type="protein sequence ID" value="CAG6603599.1"/>
    <property type="molecule type" value="Transcribed_RNA"/>
</dbReference>
<dbReference type="EMBL" id="HBUE01244452">
    <property type="protein sequence ID" value="CAG6551305.1"/>
    <property type="molecule type" value="Transcribed_RNA"/>
</dbReference>
<dbReference type="EMBL" id="HBUE01244446">
    <property type="protein sequence ID" value="CAG6551302.1"/>
    <property type="molecule type" value="Transcribed_RNA"/>
</dbReference>
<proteinExistence type="predicted"/>
<name>A0A8D8L6E9_CULPI</name>
<dbReference type="EMBL" id="HBUE01244455">
    <property type="protein sequence ID" value="CAG6551307.1"/>
    <property type="molecule type" value="Transcribed_RNA"/>
</dbReference>
<dbReference type="AlphaFoldDB" id="A0A8D8L6E9"/>
<dbReference type="EMBL" id="HBUE01351547">
    <property type="protein sequence ID" value="CAG6603596.1"/>
    <property type="molecule type" value="Transcribed_RNA"/>
</dbReference>
<dbReference type="EMBL" id="HBUE01351552">
    <property type="protein sequence ID" value="CAG6603598.1"/>
    <property type="molecule type" value="Transcribed_RNA"/>
</dbReference>
<protein>
    <submittedName>
        <fullName evidence="1">(northern house mosquito) hypothetical protein</fullName>
    </submittedName>
</protein>
<sequence>MFAAMNLSSAKSDRLDCESKDGNRGERFILDSLLSVLTDWNCGIFGLAPVVLVLLCSELVVADLDGEAPLVDGWDDEIVVVQVVTVATPLPPLMLDALRLWFMLAAAAFVDEAPVPSDESRFKKCLKENGFSSRRGNS</sequence>
<evidence type="ECO:0000313" key="1">
    <source>
        <dbReference type="EMBL" id="CAG6603600.1"/>
    </source>
</evidence>
<dbReference type="EMBL" id="HBUE01244449">
    <property type="protein sequence ID" value="CAG6551303.1"/>
    <property type="molecule type" value="Transcribed_RNA"/>
</dbReference>
<dbReference type="EMBL" id="HBUE01244451">
    <property type="protein sequence ID" value="CAG6551304.1"/>
    <property type="molecule type" value="Transcribed_RNA"/>
</dbReference>